<feature type="compositionally biased region" description="Polar residues" evidence="10">
    <location>
        <begin position="1166"/>
        <end position="1180"/>
    </location>
</feature>
<feature type="transmembrane region" description="Helical" evidence="9">
    <location>
        <begin position="806"/>
        <end position="833"/>
    </location>
</feature>
<dbReference type="InterPro" id="IPR013769">
    <property type="entry name" value="Band3_cytoplasmic_dom"/>
</dbReference>
<evidence type="ECO:0000259" key="12">
    <source>
        <dbReference type="Pfam" id="PF07565"/>
    </source>
</evidence>
<comment type="similarity">
    <text evidence="2 9">Belongs to the anion exchanger (TC 2.A.31) family.</text>
</comment>
<dbReference type="Pfam" id="PF07565">
    <property type="entry name" value="Band_3_cyto"/>
    <property type="match status" value="1"/>
</dbReference>
<dbReference type="EMBL" id="BPLQ01004883">
    <property type="protein sequence ID" value="GIY11250.1"/>
    <property type="molecule type" value="Genomic_DNA"/>
</dbReference>
<dbReference type="InterPro" id="IPR003024">
    <property type="entry name" value="Na/HCO3_transpt"/>
</dbReference>
<feature type="region of interest" description="Disordered" evidence="10">
    <location>
        <begin position="457"/>
        <end position="487"/>
    </location>
</feature>
<feature type="transmembrane region" description="Helical" evidence="9">
    <location>
        <begin position="767"/>
        <end position="786"/>
    </location>
</feature>
<feature type="region of interest" description="Disordered" evidence="10">
    <location>
        <begin position="1115"/>
        <end position="1180"/>
    </location>
</feature>
<keyword evidence="7 9" id="KW-0406">Ion transport</keyword>
<dbReference type="Gene3D" id="3.40.930.10">
    <property type="entry name" value="Mannitol-specific EII, Chain A"/>
    <property type="match status" value="1"/>
</dbReference>
<dbReference type="GO" id="GO:0051453">
    <property type="term" value="P:regulation of intracellular pH"/>
    <property type="evidence" value="ECO:0007669"/>
    <property type="project" value="TreeGrafter"/>
</dbReference>
<dbReference type="PANTHER" id="PTHR11453:SF36">
    <property type="entry name" value="ANION EXCHANGE PROTEIN"/>
    <property type="match status" value="1"/>
</dbReference>
<comment type="caution">
    <text evidence="13">The sequence shown here is derived from an EMBL/GenBank/DDBJ whole genome shotgun (WGS) entry which is preliminary data.</text>
</comment>
<feature type="compositionally biased region" description="Basic residues" evidence="10">
    <location>
        <begin position="83"/>
        <end position="93"/>
    </location>
</feature>
<dbReference type="NCBIfam" id="TIGR00834">
    <property type="entry name" value="ae"/>
    <property type="match status" value="1"/>
</dbReference>
<feature type="transmembrane region" description="Helical" evidence="9">
    <location>
        <begin position="729"/>
        <end position="747"/>
    </location>
</feature>
<dbReference type="PRINTS" id="PR01232">
    <property type="entry name" value="NAHCO3TRSPRT"/>
</dbReference>
<dbReference type="Pfam" id="PF00955">
    <property type="entry name" value="HCO3_cotransp"/>
    <property type="match status" value="1"/>
</dbReference>
<evidence type="ECO:0000256" key="3">
    <source>
        <dbReference type="ARBA" id="ARBA00022448"/>
    </source>
</evidence>
<evidence type="ECO:0000256" key="1">
    <source>
        <dbReference type="ARBA" id="ARBA00004554"/>
    </source>
</evidence>
<dbReference type="InterPro" id="IPR003020">
    <property type="entry name" value="HCO3_transpt_euk"/>
</dbReference>
<dbReference type="PANTHER" id="PTHR11453">
    <property type="entry name" value="ANION EXCHANGE PROTEIN"/>
    <property type="match status" value="1"/>
</dbReference>
<feature type="transmembrane region" description="Helical" evidence="9">
    <location>
        <begin position="620"/>
        <end position="640"/>
    </location>
</feature>
<feature type="transmembrane region" description="Helical" evidence="9">
    <location>
        <begin position="915"/>
        <end position="934"/>
    </location>
</feature>
<dbReference type="InterPro" id="IPR011531">
    <property type="entry name" value="HCO3_transpt-like_TM_dom"/>
</dbReference>
<comment type="subcellular location">
    <subcellularLocation>
        <location evidence="1">Basolateral cell membrane</location>
        <topology evidence="1">Multi-pass membrane protein</topology>
    </subcellularLocation>
    <subcellularLocation>
        <location evidence="9">Membrane</location>
        <topology evidence="9">Multi-pass membrane protein</topology>
    </subcellularLocation>
</comment>
<evidence type="ECO:0000313" key="13">
    <source>
        <dbReference type="EMBL" id="GIY11250.1"/>
    </source>
</evidence>
<evidence type="ECO:0000256" key="5">
    <source>
        <dbReference type="ARBA" id="ARBA00022692"/>
    </source>
</evidence>
<proteinExistence type="inferred from homology"/>
<evidence type="ECO:0000259" key="11">
    <source>
        <dbReference type="Pfam" id="PF00955"/>
    </source>
</evidence>
<evidence type="ECO:0000256" key="2">
    <source>
        <dbReference type="ARBA" id="ARBA00010993"/>
    </source>
</evidence>
<keyword evidence="6 9" id="KW-1133">Transmembrane helix</keyword>
<reference evidence="13 14" key="1">
    <citation type="submission" date="2021-06" db="EMBL/GenBank/DDBJ databases">
        <title>Caerostris darwini draft genome.</title>
        <authorList>
            <person name="Kono N."/>
            <person name="Arakawa K."/>
        </authorList>
    </citation>
    <scope>NUCLEOTIDE SEQUENCE [LARGE SCALE GENOMIC DNA]</scope>
</reference>
<feature type="compositionally biased region" description="Basic and acidic residues" evidence="10">
    <location>
        <begin position="1132"/>
        <end position="1142"/>
    </location>
</feature>
<feature type="domain" description="Bicarbonate transporter-like transmembrane" evidence="11">
    <location>
        <begin position="507"/>
        <end position="1045"/>
    </location>
</feature>
<dbReference type="GO" id="GO:0008510">
    <property type="term" value="F:sodium:bicarbonate symporter activity"/>
    <property type="evidence" value="ECO:0007669"/>
    <property type="project" value="TreeGrafter"/>
</dbReference>
<evidence type="ECO:0000256" key="4">
    <source>
        <dbReference type="ARBA" id="ARBA00022475"/>
    </source>
</evidence>
<feature type="region of interest" description="Disordered" evidence="10">
    <location>
        <begin position="83"/>
        <end position="110"/>
    </location>
</feature>
<dbReference type="GO" id="GO:0016323">
    <property type="term" value="C:basolateral plasma membrane"/>
    <property type="evidence" value="ECO:0007669"/>
    <property type="project" value="UniProtKB-SubCell"/>
</dbReference>
<feature type="domain" description="Band 3 cytoplasmic" evidence="12">
    <location>
        <begin position="131"/>
        <end position="459"/>
    </location>
</feature>
<dbReference type="AlphaFoldDB" id="A0AAV4QPB6"/>
<keyword evidence="4" id="KW-1003">Cell membrane</keyword>
<keyword evidence="5 9" id="KW-0812">Transmembrane</keyword>
<comment type="caution">
    <text evidence="9">Lacks conserved residue(s) required for the propagation of feature annotation.</text>
</comment>
<keyword evidence="14" id="KW-1185">Reference proteome</keyword>
<dbReference type="GO" id="GO:0005452">
    <property type="term" value="F:solute:inorganic anion antiporter activity"/>
    <property type="evidence" value="ECO:0007669"/>
    <property type="project" value="InterPro"/>
</dbReference>
<gene>
    <name evidence="13" type="primary">SLC4A10</name>
    <name evidence="13" type="ORF">CDAR_246142</name>
</gene>
<sequence length="1180" mass="133081">MRATALSQLTVPVFTYKYLMAAYLACILSERTHLCQPRFDDGEAAIDPGASSDQHYLSRYDSEDHHACMVYIGYRIPGHRRRNYQRRRHHHHQKNEFGNPSDHDISKPVTPPSERVHFILGEEEDGSHEPHPLFSEMEELFQKGNETEWRETARWIKFEEDVEEGGNRWSKPHVATVSLHSLFELRSCILNGTILLDMDACSLEQIADLILENMESNQQISADVKIKIKDSLLRPHRHQHEIRDDWTDKGSRLPIIRSLNDVRRNSSKINSTNALTFFHILNPHTSSVVEERANTTGNSASTGVLTDTIAHNLSSLSFRALANARSCTSPEDNSSDNLLHKINQSFMRKIPPKAEASNILVGEVDYLDKVVSSFVRLTNSCNLGDLTEVPVPTRFLFILLGPPGCALKYHEIGRAMATLLSDEVFHGVAYKAKDRTDLLAGVDEFLDATTVLPPGVWDPRTRIEPPTQTAAQEARKMPEPNKETKIEPASSEIVGNHVEVVAYNGSLFSGLIADVRRKVPWYLSDLKDSLSLQIISSIVFLYFACIAQIITFGELLAKLTNQKMAASECMFSALLCGVTYSLFSGQPLTLLGNTGPVLAFESMIFEMCETHALDFLSMRVWIGLWTSIYLFIFVAFNLASLVRYITRFTEEIFATLVSAYFIYKAFKNIFEISHEFPLKTINSIFYSMCVCLSPSPNYSISSENECKILNGISVPDGCSYTPPLYVPNIFLMSIILFVCTFGLILLLREVKRTPYLTTKIRTCISDFSVVIAVIVMTVLDGCIGLATPKLEVPQSFKPTSPDRDWFIPFFGVNPWWSAIVATLPALLLTMLVFMDQQITTVIVNKKENKLKKGFGYHLDLFILAILIAICSILGLPWFVAATVLSITHVNSLKKFTISSAPGERRRFLGVREQRVTHFCVFILIGLSVFFTSILQYIPMPVMFGVFLFMGVKSLKGLQFYERILLMFMPEKYQPDYSYLRHVPLKNVHLYTVLQLFLCALLFACKLFKPTAFAFPVLLLTVICIRKSLGRVFNKSHLKILDDIMPETIKEKDESAASEKLLPNNLSEVVSVPGDESQATMKSKQNSHANINISEVLMQSSIWKCIDQQSQKTTKKILAVKSKKKKHRSRNSSKPEESRRLSVMEEDDEEYANSTDTPVSPLPYKSPSDSLTSDTANGINV</sequence>
<feature type="transmembrane region" description="Helical" evidence="9">
    <location>
        <begin position="564"/>
        <end position="583"/>
    </location>
</feature>
<evidence type="ECO:0000256" key="10">
    <source>
        <dbReference type="SAM" id="MobiDB-lite"/>
    </source>
</evidence>
<keyword evidence="8 9" id="KW-0472">Membrane</keyword>
<dbReference type="GO" id="GO:0008509">
    <property type="term" value="F:monoatomic anion transmembrane transporter activity"/>
    <property type="evidence" value="ECO:0007669"/>
    <property type="project" value="InterPro"/>
</dbReference>
<dbReference type="FunFam" id="1.10.287.570:FF:000001">
    <property type="entry name" value="Anion exchange protein"/>
    <property type="match status" value="1"/>
</dbReference>
<evidence type="ECO:0000256" key="7">
    <source>
        <dbReference type="ARBA" id="ARBA00023065"/>
    </source>
</evidence>
<feature type="compositionally biased region" description="Basic residues" evidence="10">
    <location>
        <begin position="1120"/>
        <end position="1130"/>
    </location>
</feature>
<name>A0AAV4QPB6_9ARAC</name>
<feature type="transmembrane region" description="Helical" evidence="9">
    <location>
        <begin position="534"/>
        <end position="557"/>
    </location>
</feature>
<dbReference type="InterPro" id="IPR016152">
    <property type="entry name" value="PTrfase/Anion_transptr"/>
</dbReference>
<protein>
    <recommendedName>
        <fullName evidence="9">Anion exchange protein</fullName>
    </recommendedName>
</protein>
<dbReference type="Gene3D" id="1.10.287.570">
    <property type="entry name" value="Helical hairpin bin"/>
    <property type="match status" value="1"/>
</dbReference>
<evidence type="ECO:0000256" key="6">
    <source>
        <dbReference type="ARBA" id="ARBA00022989"/>
    </source>
</evidence>
<feature type="transmembrane region" description="Helical" evidence="9">
    <location>
        <begin position="854"/>
        <end position="879"/>
    </location>
</feature>
<evidence type="ECO:0000256" key="8">
    <source>
        <dbReference type="ARBA" id="ARBA00023136"/>
    </source>
</evidence>
<organism evidence="13 14">
    <name type="scientific">Caerostris darwini</name>
    <dbReference type="NCBI Taxonomy" id="1538125"/>
    <lineage>
        <taxon>Eukaryota</taxon>
        <taxon>Metazoa</taxon>
        <taxon>Ecdysozoa</taxon>
        <taxon>Arthropoda</taxon>
        <taxon>Chelicerata</taxon>
        <taxon>Arachnida</taxon>
        <taxon>Araneae</taxon>
        <taxon>Araneomorphae</taxon>
        <taxon>Entelegynae</taxon>
        <taxon>Araneoidea</taxon>
        <taxon>Araneidae</taxon>
        <taxon>Caerostris</taxon>
    </lineage>
</organism>
<dbReference type="SUPFAM" id="SSF55804">
    <property type="entry name" value="Phoshotransferase/anion transport protein"/>
    <property type="match status" value="1"/>
</dbReference>
<feature type="compositionally biased region" description="Basic and acidic residues" evidence="10">
    <location>
        <begin position="473"/>
        <end position="486"/>
    </location>
</feature>
<evidence type="ECO:0000256" key="9">
    <source>
        <dbReference type="RuleBase" id="RU362035"/>
    </source>
</evidence>
<dbReference type="PRINTS" id="PR01231">
    <property type="entry name" value="HCO3TRNSPORT"/>
</dbReference>
<evidence type="ECO:0000313" key="14">
    <source>
        <dbReference type="Proteomes" id="UP001054837"/>
    </source>
</evidence>
<accession>A0AAV4QPB6</accession>
<keyword evidence="3 9" id="KW-0813">Transport</keyword>
<dbReference type="Proteomes" id="UP001054837">
    <property type="component" value="Unassembled WGS sequence"/>
</dbReference>